<dbReference type="AlphaFoldDB" id="A0A3M7RK57"/>
<organism evidence="1 2">
    <name type="scientific">Brachionus plicatilis</name>
    <name type="common">Marine rotifer</name>
    <name type="synonym">Brachionus muelleri</name>
    <dbReference type="NCBI Taxonomy" id="10195"/>
    <lineage>
        <taxon>Eukaryota</taxon>
        <taxon>Metazoa</taxon>
        <taxon>Spiralia</taxon>
        <taxon>Gnathifera</taxon>
        <taxon>Rotifera</taxon>
        <taxon>Eurotatoria</taxon>
        <taxon>Monogononta</taxon>
        <taxon>Pseudotrocha</taxon>
        <taxon>Ploima</taxon>
        <taxon>Brachionidae</taxon>
        <taxon>Brachionus</taxon>
    </lineage>
</organism>
<dbReference type="EMBL" id="REGN01003190">
    <property type="protein sequence ID" value="RNA23963.1"/>
    <property type="molecule type" value="Genomic_DNA"/>
</dbReference>
<evidence type="ECO:0000313" key="1">
    <source>
        <dbReference type="EMBL" id="RNA23963.1"/>
    </source>
</evidence>
<sequence length="93" mass="11123">MNIMMAIIIFIIKIYDRLIQQELVMILLKAFFRLFENIIQSVCQFAKEVNNTNQVKFEIKKNLKLNFILIFVFILRKSRNRISGLSFFLTCNN</sequence>
<accession>A0A3M7RK57</accession>
<comment type="caution">
    <text evidence="1">The sequence shown here is derived from an EMBL/GenBank/DDBJ whole genome shotgun (WGS) entry which is preliminary data.</text>
</comment>
<proteinExistence type="predicted"/>
<reference evidence="1 2" key="1">
    <citation type="journal article" date="2018" name="Sci. Rep.">
        <title>Genomic signatures of local adaptation to the degree of environmental predictability in rotifers.</title>
        <authorList>
            <person name="Franch-Gras L."/>
            <person name="Hahn C."/>
            <person name="Garcia-Roger E.M."/>
            <person name="Carmona M.J."/>
            <person name="Serra M."/>
            <person name="Gomez A."/>
        </authorList>
    </citation>
    <scope>NUCLEOTIDE SEQUENCE [LARGE SCALE GENOMIC DNA]</scope>
    <source>
        <strain evidence="1">HYR1</strain>
    </source>
</reference>
<protein>
    <submittedName>
        <fullName evidence="1">Uncharacterized protein</fullName>
    </submittedName>
</protein>
<keyword evidence="2" id="KW-1185">Reference proteome</keyword>
<evidence type="ECO:0000313" key="2">
    <source>
        <dbReference type="Proteomes" id="UP000276133"/>
    </source>
</evidence>
<dbReference type="Proteomes" id="UP000276133">
    <property type="component" value="Unassembled WGS sequence"/>
</dbReference>
<gene>
    <name evidence="1" type="ORF">BpHYR1_047519</name>
</gene>
<name>A0A3M7RK57_BRAPC</name>